<keyword evidence="2" id="KW-1185">Reference proteome</keyword>
<dbReference type="Proteomes" id="UP001469553">
    <property type="component" value="Unassembled WGS sequence"/>
</dbReference>
<dbReference type="EMBL" id="JAHRIP010025126">
    <property type="protein sequence ID" value="MEQ2289843.1"/>
    <property type="molecule type" value="Genomic_DNA"/>
</dbReference>
<sequence length="175" mass="20111">PGNGCRQVERETLFSPLRIFWSFSSSFAIKLLVTSLSGTVKLDSCHYAMNNSEMKKRKIDWKLVDKMMDNTYSLWRKEIIESEFARLTSVNLKEVFFSGLDQYLDRFLELFKAKSGLPELTKLTRALDNSTHTKRTILLLGLSHFLRDDALAKTVEVGKSLLSGIFILYTIMEKS</sequence>
<protein>
    <submittedName>
        <fullName evidence="1">Uncharacterized protein</fullName>
    </submittedName>
</protein>
<proteinExistence type="predicted"/>
<evidence type="ECO:0000313" key="2">
    <source>
        <dbReference type="Proteomes" id="UP001469553"/>
    </source>
</evidence>
<evidence type="ECO:0000313" key="1">
    <source>
        <dbReference type="EMBL" id="MEQ2289843.1"/>
    </source>
</evidence>
<gene>
    <name evidence="1" type="ORF">AMECASPLE_037402</name>
</gene>
<feature type="non-terminal residue" evidence="1">
    <location>
        <position position="1"/>
    </location>
</feature>
<reference evidence="1 2" key="1">
    <citation type="submission" date="2021-06" db="EMBL/GenBank/DDBJ databases">
        <authorList>
            <person name="Palmer J.M."/>
        </authorList>
    </citation>
    <scope>NUCLEOTIDE SEQUENCE [LARGE SCALE GENOMIC DNA]</scope>
    <source>
        <strain evidence="1 2">AS_MEX2019</strain>
        <tissue evidence="1">Muscle</tissue>
    </source>
</reference>
<accession>A0ABV0Y7R4</accession>
<name>A0ABV0Y7R4_9TELE</name>
<comment type="caution">
    <text evidence="1">The sequence shown here is derived from an EMBL/GenBank/DDBJ whole genome shotgun (WGS) entry which is preliminary data.</text>
</comment>
<organism evidence="1 2">
    <name type="scientific">Ameca splendens</name>
    <dbReference type="NCBI Taxonomy" id="208324"/>
    <lineage>
        <taxon>Eukaryota</taxon>
        <taxon>Metazoa</taxon>
        <taxon>Chordata</taxon>
        <taxon>Craniata</taxon>
        <taxon>Vertebrata</taxon>
        <taxon>Euteleostomi</taxon>
        <taxon>Actinopterygii</taxon>
        <taxon>Neopterygii</taxon>
        <taxon>Teleostei</taxon>
        <taxon>Neoteleostei</taxon>
        <taxon>Acanthomorphata</taxon>
        <taxon>Ovalentaria</taxon>
        <taxon>Atherinomorphae</taxon>
        <taxon>Cyprinodontiformes</taxon>
        <taxon>Goodeidae</taxon>
        <taxon>Ameca</taxon>
    </lineage>
</organism>